<comment type="caution">
    <text evidence="2">The sequence shown here is derived from an EMBL/GenBank/DDBJ whole genome shotgun (WGS) entry which is preliminary data.</text>
</comment>
<accession>A0A4Q0PMP1</accession>
<evidence type="ECO:0000259" key="1">
    <source>
        <dbReference type="Pfam" id="PF18735"/>
    </source>
</evidence>
<organism evidence="2 3">
    <name type="scientific">Leeuwenhoekiella marinoflava</name>
    <dbReference type="NCBI Taxonomy" id="988"/>
    <lineage>
        <taxon>Bacteria</taxon>
        <taxon>Pseudomonadati</taxon>
        <taxon>Bacteroidota</taxon>
        <taxon>Flavobacteriia</taxon>
        <taxon>Flavobacteriales</taxon>
        <taxon>Flavobacteriaceae</taxon>
        <taxon>Leeuwenhoekiella</taxon>
    </lineage>
</organism>
<sequence length="224" mass="25882">MSRNQLSFDVLSDKVIGEFSWRRKELTLLKNKIPSVKNPLQSAMIRATLPLLYAHWEGFVKVSLSYYLEFVSYKALKHNELKTQFIALSLQKKIGALKENSIQSKTQIIDFIFSSSEKQSNIPTKNIINTKSNLGYDVLDEILFIMDLKDVHFESQETLINDLVNERNYIAHGEHKLIDYDTFTEFFNDTISLMEYLKTKIENSALLETYKKPAPNTGNRCTSP</sequence>
<dbReference type="EMBL" id="QOVL01000006">
    <property type="protein sequence ID" value="RXG31737.1"/>
    <property type="molecule type" value="Genomic_DNA"/>
</dbReference>
<name>A0A4Q0PMP1_9FLAO</name>
<dbReference type="Proteomes" id="UP000290608">
    <property type="component" value="Unassembled WGS sequence"/>
</dbReference>
<dbReference type="Pfam" id="PF18735">
    <property type="entry name" value="HEPN_RiboL-PSP"/>
    <property type="match status" value="1"/>
</dbReference>
<evidence type="ECO:0000313" key="2">
    <source>
        <dbReference type="EMBL" id="RXG31737.1"/>
    </source>
</evidence>
<dbReference type="AlphaFoldDB" id="A0A4Q0PMP1"/>
<proteinExistence type="predicted"/>
<reference evidence="2 3" key="1">
    <citation type="submission" date="2018-07" db="EMBL/GenBank/DDBJ databases">
        <title>Leeuwenhoekiella genomics.</title>
        <authorList>
            <person name="Tahon G."/>
            <person name="Willems A."/>
        </authorList>
    </citation>
    <scope>NUCLEOTIDE SEQUENCE [LARGE SCALE GENOMIC DNA]</scope>
    <source>
        <strain evidence="2 3">LMG 1345</strain>
    </source>
</reference>
<protein>
    <recommendedName>
        <fullName evidence="1">RiboL-PSP-HEPN domain-containing protein</fullName>
    </recommendedName>
</protein>
<feature type="domain" description="RiboL-PSP-HEPN" evidence="1">
    <location>
        <begin position="18"/>
        <end position="203"/>
    </location>
</feature>
<dbReference type="RefSeq" id="WP_073098721.1">
    <property type="nucleotide sequence ID" value="NZ_QOVL01000006.1"/>
</dbReference>
<gene>
    <name evidence="2" type="ORF">DSL99_1556</name>
</gene>
<evidence type="ECO:0000313" key="3">
    <source>
        <dbReference type="Proteomes" id="UP000290608"/>
    </source>
</evidence>
<dbReference type="InterPro" id="IPR041519">
    <property type="entry name" value="HEPN_RiboL-PSP"/>
</dbReference>
<dbReference type="STRING" id="1122159.SAMN02745246_01626"/>